<evidence type="ECO:0000313" key="2">
    <source>
        <dbReference type="EMBL" id="SPY99955.1"/>
    </source>
</evidence>
<keyword evidence="1" id="KW-0472">Membrane</keyword>
<gene>
    <name evidence="2" type="ORF">NCTC11842_00100</name>
</gene>
<protein>
    <submittedName>
        <fullName evidence="2">Uncharacterized protein</fullName>
    </submittedName>
</protein>
<organism evidence="2 3">
    <name type="scientific">Pseudomonas luteola</name>
    <dbReference type="NCBI Taxonomy" id="47886"/>
    <lineage>
        <taxon>Bacteria</taxon>
        <taxon>Pseudomonadati</taxon>
        <taxon>Pseudomonadota</taxon>
        <taxon>Gammaproteobacteria</taxon>
        <taxon>Pseudomonadales</taxon>
        <taxon>Pseudomonadaceae</taxon>
        <taxon>Pseudomonas</taxon>
    </lineage>
</organism>
<accession>A0A2X2CIG8</accession>
<name>A0A2X2CIG8_PSELU</name>
<dbReference type="Proteomes" id="UP000250443">
    <property type="component" value="Unassembled WGS sequence"/>
</dbReference>
<feature type="transmembrane region" description="Helical" evidence="1">
    <location>
        <begin position="237"/>
        <end position="259"/>
    </location>
</feature>
<sequence>MQLPLFQAETLGVARRGNGGRAQYKCYYRRELAGVWFAEIWGTWKTAFIAAPYAVAANSLGPFLTRSIRTGSEYPGQNLALFLIGLMMVLLFLPRALLALGNQFASSTTTGKQQVESAGLIALPMGLLGLMFTIFGLFREWSVSELGFLINTLLDRFVFNSSFLLTIPYALGYLAFVAVFLACLSFFFWHASIRYLGAKQAYDVLIKARISFNDDVVKAFSSTFQAIAVNQEGRPQVVVGALLYFLVILLSVSPVLVWLA</sequence>
<dbReference type="RefSeq" id="WP_112297441.1">
    <property type="nucleotide sequence ID" value="NZ_UAUF01000002.1"/>
</dbReference>
<evidence type="ECO:0000313" key="3">
    <source>
        <dbReference type="Proteomes" id="UP000250443"/>
    </source>
</evidence>
<feature type="transmembrane region" description="Helical" evidence="1">
    <location>
        <begin position="118"/>
        <end position="138"/>
    </location>
</feature>
<feature type="transmembrane region" description="Helical" evidence="1">
    <location>
        <begin position="158"/>
        <end position="189"/>
    </location>
</feature>
<reference evidence="2 3" key="1">
    <citation type="submission" date="2018-06" db="EMBL/GenBank/DDBJ databases">
        <authorList>
            <consortium name="Pathogen Informatics"/>
            <person name="Doyle S."/>
        </authorList>
    </citation>
    <scope>NUCLEOTIDE SEQUENCE [LARGE SCALE GENOMIC DNA]</scope>
    <source>
        <strain evidence="2 3">NCTC11842</strain>
    </source>
</reference>
<keyword evidence="1" id="KW-0812">Transmembrane</keyword>
<keyword evidence="1" id="KW-1133">Transmembrane helix</keyword>
<dbReference type="EMBL" id="UAUF01000002">
    <property type="protein sequence ID" value="SPY99955.1"/>
    <property type="molecule type" value="Genomic_DNA"/>
</dbReference>
<feature type="transmembrane region" description="Helical" evidence="1">
    <location>
        <begin position="79"/>
        <end position="98"/>
    </location>
</feature>
<evidence type="ECO:0000256" key="1">
    <source>
        <dbReference type="SAM" id="Phobius"/>
    </source>
</evidence>
<dbReference type="AlphaFoldDB" id="A0A2X2CIG8"/>
<proteinExistence type="predicted"/>